<dbReference type="OrthoDB" id="2445133at2759"/>
<dbReference type="CDD" id="cd01767">
    <property type="entry name" value="UBX"/>
    <property type="match status" value="1"/>
</dbReference>
<name>A0A5E8BFW9_9ASCO</name>
<feature type="compositionally biased region" description="Low complexity" evidence="1">
    <location>
        <begin position="559"/>
        <end position="576"/>
    </location>
</feature>
<dbReference type="PANTHER" id="PTHR46424">
    <property type="entry name" value="UBX DOMAIN-CONTAINING PROTEIN 4"/>
    <property type="match status" value="1"/>
</dbReference>
<dbReference type="PANTHER" id="PTHR46424:SF1">
    <property type="entry name" value="UBX DOMAIN-CONTAINING PROTEIN 4"/>
    <property type="match status" value="1"/>
</dbReference>
<dbReference type="SMART" id="SM00166">
    <property type="entry name" value="UBX"/>
    <property type="match status" value="1"/>
</dbReference>
<dbReference type="RefSeq" id="XP_031853030.1">
    <property type="nucleotide sequence ID" value="XM_031997139.1"/>
</dbReference>
<dbReference type="SUPFAM" id="SSF54236">
    <property type="entry name" value="Ubiquitin-like"/>
    <property type="match status" value="1"/>
</dbReference>
<evidence type="ECO:0000313" key="4">
    <source>
        <dbReference type="Proteomes" id="UP000398389"/>
    </source>
</evidence>
<feature type="compositionally biased region" description="Basic and acidic residues" evidence="1">
    <location>
        <begin position="224"/>
        <end position="251"/>
    </location>
</feature>
<feature type="compositionally biased region" description="Low complexity" evidence="1">
    <location>
        <begin position="151"/>
        <end position="221"/>
    </location>
</feature>
<evidence type="ECO:0000259" key="2">
    <source>
        <dbReference type="PROSITE" id="PS50033"/>
    </source>
</evidence>
<feature type="region of interest" description="Disordered" evidence="1">
    <location>
        <begin position="458"/>
        <end position="494"/>
    </location>
</feature>
<dbReference type="Pfam" id="PF23187">
    <property type="entry name" value="UBX7_N"/>
    <property type="match status" value="1"/>
</dbReference>
<evidence type="ECO:0000256" key="1">
    <source>
        <dbReference type="SAM" id="MobiDB-lite"/>
    </source>
</evidence>
<dbReference type="Proteomes" id="UP000398389">
    <property type="component" value="Unassembled WGS sequence"/>
</dbReference>
<dbReference type="AlphaFoldDB" id="A0A5E8BFW9"/>
<dbReference type="Pfam" id="PF00789">
    <property type="entry name" value="UBX"/>
    <property type="match status" value="1"/>
</dbReference>
<keyword evidence="4" id="KW-1185">Reference proteome</keyword>
<dbReference type="InterPro" id="IPR001012">
    <property type="entry name" value="UBX_dom"/>
</dbReference>
<dbReference type="EMBL" id="CABVLU010000002">
    <property type="protein sequence ID" value="VVT49741.1"/>
    <property type="molecule type" value="Genomic_DNA"/>
</dbReference>
<evidence type="ECO:0000313" key="3">
    <source>
        <dbReference type="EMBL" id="VVT49741.1"/>
    </source>
</evidence>
<dbReference type="GO" id="GO:0005783">
    <property type="term" value="C:endoplasmic reticulum"/>
    <property type="evidence" value="ECO:0007669"/>
    <property type="project" value="TreeGrafter"/>
</dbReference>
<dbReference type="GO" id="GO:0036503">
    <property type="term" value="P:ERAD pathway"/>
    <property type="evidence" value="ECO:0007669"/>
    <property type="project" value="TreeGrafter"/>
</dbReference>
<reference evidence="3 4" key="1">
    <citation type="submission" date="2019-09" db="EMBL/GenBank/DDBJ databases">
        <authorList>
            <person name="Brejova B."/>
        </authorList>
    </citation>
    <scope>NUCLEOTIDE SEQUENCE [LARGE SCALE GENOMIC DNA]</scope>
</reference>
<sequence length="611" mass="63912">MSTSIPVMESVTDAVSVALKQHKPLIVIANDKTNDSTWAYEYLLTPEVHELIKSGQAVVLRIAAGSQDFLNFTRIFKVRGLPAIFVIDNGVAQVDIFRGGENTNLTDFTARVVAVAKVAETRRATQSGAGSSSSSGTTAATAATATSTATVSASASASTANTGTSSTTTLSSVETSRAPSVTASATPSSATNAPAAANNTPQLTSSSSSSSSTPSSSSSSSHKNNHDDDIDKQEKSAQRYREALQKKKRDELDERARIRKLLETDRKERQSRESYNRSLHHEEEPKNIPPSPEATPTLVASRSIHCALLIRLFDGQPMKHRFAATDSLATVRSWVNAEASPAAGLNDTPYTFFDPLARRTFNESDEDTGRTLADLGLTPSATLVLKPVRGHVSSAYGRDGGGAIGGGSGFRPYALVGNGVRSVFGALSGFLGYGGANTNDGNEAEQEPLHAGDHLLSERDSTEHGNDERFGEEGSGHGGISQNSSHEGHNTHDSVAGLTRRYGNIHEAHGSNSNLHSRFTGFSGTTTPSGLSTRYNSVASFHDLAVAEAAAAAAAAAASSGSSTGSGSSGSSAASGTGEGDSDDKRKKADRITYNGNNLSLEDYGDDHANE</sequence>
<dbReference type="GeneID" id="43581239"/>
<feature type="domain" description="UBX" evidence="2">
    <location>
        <begin position="301"/>
        <end position="385"/>
    </location>
</feature>
<feature type="compositionally biased region" description="Basic and acidic residues" evidence="1">
    <location>
        <begin position="263"/>
        <end position="286"/>
    </location>
</feature>
<feature type="region of interest" description="Disordered" evidence="1">
    <location>
        <begin position="559"/>
        <end position="611"/>
    </location>
</feature>
<feature type="region of interest" description="Disordered" evidence="1">
    <location>
        <begin position="263"/>
        <end position="297"/>
    </location>
</feature>
<gene>
    <name evidence="3" type="ORF">SAPINGB_P002420</name>
</gene>
<feature type="region of interest" description="Disordered" evidence="1">
    <location>
        <begin position="151"/>
        <end position="251"/>
    </location>
</feature>
<dbReference type="InterPro" id="IPR029071">
    <property type="entry name" value="Ubiquitin-like_domsf"/>
</dbReference>
<feature type="compositionally biased region" description="Basic and acidic residues" evidence="1">
    <location>
        <begin position="458"/>
        <end position="475"/>
    </location>
</feature>
<protein>
    <recommendedName>
        <fullName evidence="2">UBX domain-containing protein</fullName>
    </recommendedName>
</protein>
<proteinExistence type="predicted"/>
<organism evidence="3 4">
    <name type="scientific">Magnusiomyces paraingens</name>
    <dbReference type="NCBI Taxonomy" id="2606893"/>
    <lineage>
        <taxon>Eukaryota</taxon>
        <taxon>Fungi</taxon>
        <taxon>Dikarya</taxon>
        <taxon>Ascomycota</taxon>
        <taxon>Saccharomycotina</taxon>
        <taxon>Dipodascomycetes</taxon>
        <taxon>Dipodascales</taxon>
        <taxon>Dipodascaceae</taxon>
        <taxon>Magnusiomyces</taxon>
    </lineage>
</organism>
<dbReference type="Gene3D" id="3.10.20.90">
    <property type="entry name" value="Phosphatidylinositol 3-kinase Catalytic Subunit, Chain A, domain 1"/>
    <property type="match status" value="1"/>
</dbReference>
<dbReference type="PROSITE" id="PS50033">
    <property type="entry name" value="UBX"/>
    <property type="match status" value="1"/>
</dbReference>
<accession>A0A5E8BFW9</accession>